<dbReference type="Proteomes" id="UP000326837">
    <property type="component" value="Chromosome"/>
</dbReference>
<evidence type="ECO:0000313" key="4">
    <source>
        <dbReference type="Proteomes" id="UP000326837"/>
    </source>
</evidence>
<name>A0A5K7X3I0_9BACT</name>
<dbReference type="PROSITE" id="PS00018">
    <property type="entry name" value="EF_HAND_1"/>
    <property type="match status" value="2"/>
</dbReference>
<proteinExistence type="predicted"/>
<protein>
    <recommendedName>
        <fullName evidence="2">Ice-binding protein C-terminal domain-containing protein</fullName>
    </recommendedName>
</protein>
<organism evidence="3 4">
    <name type="scientific">Lacipirellula parvula</name>
    <dbReference type="NCBI Taxonomy" id="2650471"/>
    <lineage>
        <taxon>Bacteria</taxon>
        <taxon>Pseudomonadati</taxon>
        <taxon>Planctomycetota</taxon>
        <taxon>Planctomycetia</taxon>
        <taxon>Pirellulales</taxon>
        <taxon>Lacipirellulaceae</taxon>
        <taxon>Lacipirellula</taxon>
    </lineage>
</organism>
<feature type="domain" description="Ice-binding protein C-terminal" evidence="2">
    <location>
        <begin position="566"/>
        <end position="588"/>
    </location>
</feature>
<dbReference type="InterPro" id="IPR002105">
    <property type="entry name" value="Dockerin_1_rpt"/>
</dbReference>
<dbReference type="Gene3D" id="1.10.1330.10">
    <property type="entry name" value="Dockerin domain"/>
    <property type="match status" value="1"/>
</dbReference>
<evidence type="ECO:0000259" key="2">
    <source>
        <dbReference type="Pfam" id="PF07589"/>
    </source>
</evidence>
<dbReference type="KEGG" id="lpav:PLANPX_0826"/>
<feature type="chain" id="PRO_5024791398" description="Ice-binding protein C-terminal domain-containing protein" evidence="1">
    <location>
        <begin position="27"/>
        <end position="592"/>
    </location>
</feature>
<evidence type="ECO:0000313" key="3">
    <source>
        <dbReference type="EMBL" id="BBO31214.1"/>
    </source>
</evidence>
<reference evidence="4" key="1">
    <citation type="submission" date="2019-10" db="EMBL/GenBank/DDBJ databases">
        <title>Lacipirellula parvula gen. nov., sp. nov., representing a lineage of planctomycetes widespread in freshwater anoxic habitats, and description of the family Lacipirellulaceae.</title>
        <authorList>
            <person name="Dedysh S.N."/>
            <person name="Kulichevskaya I.S."/>
            <person name="Beletsky A.V."/>
            <person name="Rakitin A.L."/>
            <person name="Mardanov A.V."/>
            <person name="Ivanova A.A."/>
            <person name="Saltykova V.X."/>
            <person name="Rijpstra W.I.C."/>
            <person name="Sinninghe Damste J.S."/>
            <person name="Ravin N.V."/>
        </authorList>
    </citation>
    <scope>NUCLEOTIDE SEQUENCE [LARGE SCALE GENOMIC DNA]</scope>
    <source>
        <strain evidence="4">PX69</strain>
    </source>
</reference>
<dbReference type="InterPro" id="IPR036439">
    <property type="entry name" value="Dockerin_dom_sf"/>
</dbReference>
<sequence length="592" mass="60427">MKLLPRISFVAALAVTLASANRDALAQTRYDWVGPVGVEANYKQGDLGAGEAVNWLNPGPPAASLQPDRTFGEYGSISNGGIAVIDSAIAVSPADLRIGELAGFTGALAIRNGGTINIQTGSAGSGTLANGGAGYGTLTLRDNMGVVSIERYTQNAASTLVTQLSGAGTFANHITASTSVAIDGTLRIERSPGSSFVAAAGNSWTIMQGAPVTGSFDAISVDPALRGNAGQVFTASKSGNTLTVNVEQRLVLQVDRFTGATKLVNPSGHAVSIPMISYTLTSVANGVSGANGRWNSLEDGGVAGWFEANPTGTQLSELNPLSSLALNSGQSRDLGTPINANPSVPFGTNPVNTADVSFQYQSPTGQLINAVIEPVGRANNLTLVVNPSTGSALIQNQSMQNLDMIGYTISSEAGSLKSTFAGMQGLPVANWFKANPTATHVSELNTGAATPLAVGAEFSLGALWQTAGNQRDLTFSYQTADGVLHDGVVSFGDKAVIVPANNADFNGNGIVDGTDFLTWQRGFGLTGQPNKSTGDANGDGAVNAADLTIWKTQFGTNPGAAVAAASVPEPATGALAVGALAGVAMRRRRASR</sequence>
<keyword evidence="1" id="KW-0732">Signal</keyword>
<dbReference type="InterPro" id="IPR018247">
    <property type="entry name" value="EF_Hand_1_Ca_BS"/>
</dbReference>
<dbReference type="GO" id="GO:0000272">
    <property type="term" value="P:polysaccharide catabolic process"/>
    <property type="evidence" value="ECO:0007669"/>
    <property type="project" value="InterPro"/>
</dbReference>
<dbReference type="AlphaFoldDB" id="A0A5K7X3I0"/>
<feature type="signal peptide" evidence="1">
    <location>
        <begin position="1"/>
        <end position="26"/>
    </location>
</feature>
<dbReference type="GO" id="GO:0004553">
    <property type="term" value="F:hydrolase activity, hydrolyzing O-glycosyl compounds"/>
    <property type="evidence" value="ECO:0007669"/>
    <property type="project" value="InterPro"/>
</dbReference>
<dbReference type="InterPro" id="IPR013424">
    <property type="entry name" value="Ice-binding_C"/>
</dbReference>
<accession>A0A5K7X3I0</accession>
<dbReference type="Pfam" id="PF07589">
    <property type="entry name" value="PEP-CTERM"/>
    <property type="match status" value="1"/>
</dbReference>
<gene>
    <name evidence="3" type="ORF">PLANPX_0826</name>
</gene>
<keyword evidence="4" id="KW-1185">Reference proteome</keyword>
<evidence type="ECO:0000256" key="1">
    <source>
        <dbReference type="SAM" id="SignalP"/>
    </source>
</evidence>
<dbReference type="EMBL" id="AP021861">
    <property type="protein sequence ID" value="BBO31214.1"/>
    <property type="molecule type" value="Genomic_DNA"/>
</dbReference>
<dbReference type="RefSeq" id="WP_152097395.1">
    <property type="nucleotide sequence ID" value="NZ_AP021861.1"/>
</dbReference>
<dbReference type="Pfam" id="PF00404">
    <property type="entry name" value="Dockerin_1"/>
    <property type="match status" value="1"/>
</dbReference>